<dbReference type="AlphaFoldDB" id="A0A8C2V7S5"/>
<protein>
    <submittedName>
        <fullName evidence="3">Multiple PDZ domain crumbs cell polarity complex component</fullName>
    </submittedName>
</protein>
<feature type="domain" description="PDZ" evidence="2">
    <location>
        <begin position="155"/>
        <end position="237"/>
    </location>
</feature>
<dbReference type="Ensembl" id="ENSCLAT00000010686.1">
    <property type="protein sequence ID" value="ENSCLAP00000010555.1"/>
    <property type="gene ID" value="ENSCLAG00000007286.1"/>
</dbReference>
<feature type="compositionally biased region" description="Low complexity" evidence="1">
    <location>
        <begin position="248"/>
        <end position="260"/>
    </location>
</feature>
<feature type="compositionally biased region" description="Low complexity" evidence="1">
    <location>
        <begin position="59"/>
        <end position="68"/>
    </location>
</feature>
<keyword evidence="4" id="KW-1185">Reference proteome</keyword>
<accession>A0A8C2V7S5</accession>
<dbReference type="InterPro" id="IPR051342">
    <property type="entry name" value="PDZ_scaffold"/>
</dbReference>
<dbReference type="Pfam" id="PF00595">
    <property type="entry name" value="PDZ"/>
    <property type="match status" value="3"/>
</dbReference>
<dbReference type="CDD" id="cd06675">
    <property type="entry name" value="PDZ12_MUPP1-like"/>
    <property type="match status" value="1"/>
</dbReference>
<dbReference type="InterPro" id="IPR036034">
    <property type="entry name" value="PDZ_sf"/>
</dbReference>
<feature type="compositionally biased region" description="Polar residues" evidence="1">
    <location>
        <begin position="261"/>
        <end position="280"/>
    </location>
</feature>
<evidence type="ECO:0000259" key="2">
    <source>
        <dbReference type="PROSITE" id="PS50106"/>
    </source>
</evidence>
<dbReference type="InterPro" id="IPR032078">
    <property type="entry name" value="MPDZ_u10"/>
</dbReference>
<feature type="domain" description="PDZ" evidence="2">
    <location>
        <begin position="292"/>
        <end position="378"/>
    </location>
</feature>
<dbReference type="PROSITE" id="PS50106">
    <property type="entry name" value="PDZ"/>
    <property type="match status" value="4"/>
</dbReference>
<gene>
    <name evidence="3" type="primary">MPDZ</name>
</gene>
<dbReference type="InterPro" id="IPR001478">
    <property type="entry name" value="PDZ"/>
</dbReference>
<reference evidence="3" key="1">
    <citation type="submission" date="2025-08" db="UniProtKB">
        <authorList>
            <consortium name="Ensembl"/>
        </authorList>
    </citation>
    <scope>IDENTIFICATION</scope>
</reference>
<feature type="region of interest" description="Disordered" evidence="1">
    <location>
        <begin position="240"/>
        <end position="280"/>
    </location>
</feature>
<dbReference type="PANTHER" id="PTHR19964:SF10">
    <property type="entry name" value="MULTIPLE PDZ DOMAIN PROTEIN"/>
    <property type="match status" value="1"/>
</dbReference>
<dbReference type="SUPFAM" id="SSF50156">
    <property type="entry name" value="PDZ domain-like"/>
    <property type="match status" value="4"/>
</dbReference>
<sequence length="500" mass="51882">FISLLKTAKATVKLTVHAEIPDSQTFPSAAGAASGEKMNSSQLPVVPQSGSPEPEPESVRSTSRSSTPAIFASDPATCPIIPGCETTIEISKGRTGLGLSIVGGSDTLLVNGIDLRKATHDEAINVLRQTPQRVPLTLYRDEAPYKEDDMCEALTVQLQKKPGKGLGLSIVGKRNDTGVFVSDIVKGGIADADGRLMQGDQILMVNGEDVRNATQEAVAALLKCSLGTVTLEVGRIKAGPFHSERRPSQSSQVSEGSLSSFTLPLSGTSTSESQECSSKRNALASEIQGLRTVEIKKGPSDSLGISVAGGMGSPLGDVPIFIAMMHPNGVAAQTQKLRVGDRIVTICGTATEGMTHTQAVNLLKNASGSIEMQVVAGGDVSVVTGHQQEPAGAGLPFTGLPASTVFQEDLGPPQCKSITLERGPDGLGFSIVGGYGSPHGDLPIYVKTVFAKGAASEDGRLKRGDQIIAVNGQSLEGVTHEEAVAVLKRTKGAVTLTVLS</sequence>
<dbReference type="FunFam" id="2.30.42.10:FF:000110">
    <property type="entry name" value="multiple PDZ domain protein isoform X2"/>
    <property type="match status" value="1"/>
</dbReference>
<dbReference type="PANTHER" id="PTHR19964">
    <property type="entry name" value="MULTIPLE PDZ DOMAIN PROTEIN"/>
    <property type="match status" value="1"/>
</dbReference>
<proteinExistence type="predicted"/>
<reference evidence="3" key="2">
    <citation type="submission" date="2025-09" db="UniProtKB">
        <authorList>
            <consortium name="Ensembl"/>
        </authorList>
    </citation>
    <scope>IDENTIFICATION</scope>
</reference>
<dbReference type="SMART" id="SM00228">
    <property type="entry name" value="PDZ"/>
    <property type="match status" value="4"/>
</dbReference>
<dbReference type="Gene3D" id="2.30.42.10">
    <property type="match status" value="4"/>
</dbReference>
<organism evidence="3 4">
    <name type="scientific">Chinchilla lanigera</name>
    <name type="common">Long-tailed chinchilla</name>
    <name type="synonym">Chinchilla villidera</name>
    <dbReference type="NCBI Taxonomy" id="34839"/>
    <lineage>
        <taxon>Eukaryota</taxon>
        <taxon>Metazoa</taxon>
        <taxon>Chordata</taxon>
        <taxon>Craniata</taxon>
        <taxon>Vertebrata</taxon>
        <taxon>Euteleostomi</taxon>
        <taxon>Mammalia</taxon>
        <taxon>Eutheria</taxon>
        <taxon>Euarchontoglires</taxon>
        <taxon>Glires</taxon>
        <taxon>Rodentia</taxon>
        <taxon>Hystricomorpha</taxon>
        <taxon>Chinchillidae</taxon>
        <taxon>Chinchilla</taxon>
    </lineage>
</organism>
<dbReference type="FunFam" id="2.30.42.10:FF:000058">
    <property type="entry name" value="multiple PDZ domain protein isoform X1"/>
    <property type="match status" value="1"/>
</dbReference>
<feature type="region of interest" description="Disordered" evidence="1">
    <location>
        <begin position="25"/>
        <end position="68"/>
    </location>
</feature>
<dbReference type="CDD" id="cd06674">
    <property type="entry name" value="PDZ11_MUPP1-PDZ9_PATJ-like"/>
    <property type="match status" value="1"/>
</dbReference>
<name>A0A8C2V7S5_CHILA</name>
<dbReference type="GeneTree" id="ENSGT00940000155586"/>
<feature type="domain" description="PDZ" evidence="2">
    <location>
        <begin position="104"/>
        <end position="142"/>
    </location>
</feature>
<dbReference type="Proteomes" id="UP000694398">
    <property type="component" value="Unassembled WGS sequence"/>
</dbReference>
<evidence type="ECO:0000313" key="4">
    <source>
        <dbReference type="Proteomes" id="UP000694398"/>
    </source>
</evidence>
<evidence type="ECO:0000256" key="1">
    <source>
        <dbReference type="SAM" id="MobiDB-lite"/>
    </source>
</evidence>
<dbReference type="CDD" id="cd06676">
    <property type="entry name" value="PDZ13_MUPP1-like"/>
    <property type="match status" value="1"/>
</dbReference>
<dbReference type="Pfam" id="PF16667">
    <property type="entry name" value="MPDZ_u10"/>
    <property type="match status" value="1"/>
</dbReference>
<evidence type="ECO:0000313" key="3">
    <source>
        <dbReference type="Ensembl" id="ENSCLAP00000010555.1"/>
    </source>
</evidence>
<feature type="domain" description="PDZ" evidence="2">
    <location>
        <begin position="417"/>
        <end position="500"/>
    </location>
</feature>
<dbReference type="FunFam" id="2.30.42.10:FF:000089">
    <property type="entry name" value="multiple PDZ domain protein isoform X1"/>
    <property type="match status" value="1"/>
</dbReference>